<keyword evidence="4" id="KW-1185">Reference proteome</keyword>
<gene>
    <name evidence="3" type="ORF">C1645_817645</name>
</gene>
<dbReference type="InterPro" id="IPR009057">
    <property type="entry name" value="Homeodomain-like_sf"/>
</dbReference>
<evidence type="ECO:0000259" key="2">
    <source>
        <dbReference type="PROSITE" id="PS51294"/>
    </source>
</evidence>
<dbReference type="OrthoDB" id="2304461at2759"/>
<feature type="domain" description="HTH myb-type" evidence="2">
    <location>
        <begin position="23"/>
        <end position="72"/>
    </location>
</feature>
<reference evidence="3 4" key="1">
    <citation type="submission" date="2018-06" db="EMBL/GenBank/DDBJ databases">
        <title>Comparative genomics reveals the genomic features of Rhizophagus irregularis, R. cerebriforme, R. diaphanum and Gigaspora rosea, and their symbiotic lifestyle signature.</title>
        <authorList>
            <person name="Morin E."/>
            <person name="San Clemente H."/>
            <person name="Chen E.C.H."/>
            <person name="De La Providencia I."/>
            <person name="Hainaut M."/>
            <person name="Kuo A."/>
            <person name="Kohler A."/>
            <person name="Murat C."/>
            <person name="Tang N."/>
            <person name="Roy S."/>
            <person name="Loubradou J."/>
            <person name="Henrissat B."/>
            <person name="Grigoriev I.V."/>
            <person name="Corradi N."/>
            <person name="Roux C."/>
            <person name="Martin F.M."/>
        </authorList>
    </citation>
    <scope>NUCLEOTIDE SEQUENCE [LARGE SCALE GENOMIC DNA]</scope>
    <source>
        <strain evidence="3 4">DAOM 227022</strain>
    </source>
</reference>
<dbReference type="PROSITE" id="PS51294">
    <property type="entry name" value="HTH_MYB"/>
    <property type="match status" value="1"/>
</dbReference>
<dbReference type="InterPro" id="IPR001005">
    <property type="entry name" value="SANT/Myb"/>
</dbReference>
<dbReference type="Gene3D" id="1.10.10.60">
    <property type="entry name" value="Homeodomain-like"/>
    <property type="match status" value="1"/>
</dbReference>
<sequence length="79" mass="9305">METYNNSPKPLKPRNVRNNFQYRKGPWNNYEVTQLGKSLDIHGPKWMLIGPEVGKTPVECRKKYLELLARGREYNTQVL</sequence>
<feature type="domain" description="Myb-like" evidence="1">
    <location>
        <begin position="19"/>
        <end position="68"/>
    </location>
</feature>
<comment type="caution">
    <text evidence="3">The sequence shown here is derived from an EMBL/GenBank/DDBJ whole genome shotgun (WGS) entry which is preliminary data.</text>
</comment>
<dbReference type="AlphaFoldDB" id="A0A397TIA4"/>
<proteinExistence type="predicted"/>
<evidence type="ECO:0000259" key="1">
    <source>
        <dbReference type="PROSITE" id="PS50090"/>
    </source>
</evidence>
<dbReference type="InterPro" id="IPR017930">
    <property type="entry name" value="Myb_dom"/>
</dbReference>
<dbReference type="PROSITE" id="PS50090">
    <property type="entry name" value="MYB_LIKE"/>
    <property type="match status" value="1"/>
</dbReference>
<evidence type="ECO:0000313" key="4">
    <source>
        <dbReference type="Proteomes" id="UP000265703"/>
    </source>
</evidence>
<dbReference type="Proteomes" id="UP000265703">
    <property type="component" value="Unassembled WGS sequence"/>
</dbReference>
<evidence type="ECO:0000313" key="3">
    <source>
        <dbReference type="EMBL" id="RIA94731.1"/>
    </source>
</evidence>
<dbReference type="SMART" id="SM00717">
    <property type="entry name" value="SANT"/>
    <property type="match status" value="1"/>
</dbReference>
<organism evidence="3 4">
    <name type="scientific">Glomus cerebriforme</name>
    <dbReference type="NCBI Taxonomy" id="658196"/>
    <lineage>
        <taxon>Eukaryota</taxon>
        <taxon>Fungi</taxon>
        <taxon>Fungi incertae sedis</taxon>
        <taxon>Mucoromycota</taxon>
        <taxon>Glomeromycotina</taxon>
        <taxon>Glomeromycetes</taxon>
        <taxon>Glomerales</taxon>
        <taxon>Glomeraceae</taxon>
        <taxon>Glomus</taxon>
    </lineage>
</organism>
<dbReference type="SUPFAM" id="SSF46689">
    <property type="entry name" value="Homeodomain-like"/>
    <property type="match status" value="1"/>
</dbReference>
<accession>A0A397TIA4</accession>
<protein>
    <submittedName>
        <fullName evidence="3">Uncharacterized protein</fullName>
    </submittedName>
</protein>
<dbReference type="EMBL" id="QKYT01000075">
    <property type="protein sequence ID" value="RIA94731.1"/>
    <property type="molecule type" value="Genomic_DNA"/>
</dbReference>
<name>A0A397TIA4_9GLOM</name>